<evidence type="ECO:0000256" key="2">
    <source>
        <dbReference type="PIRNR" id="PIRNR006276"/>
    </source>
</evidence>
<evidence type="ECO:0000313" key="4">
    <source>
        <dbReference type="EMBL" id="ATW56234.1"/>
    </source>
</evidence>
<dbReference type="Gene3D" id="3.40.50.620">
    <property type="entry name" value="HUPs"/>
    <property type="match status" value="1"/>
</dbReference>
<sequence length="156" mass="17426">MSYKHIAVAVSNTLEDYTLVNRALLVAGQRQTRLTLIHVDDELAELYSGVYGADAAQIISELENSQMEHLQKLVKNTEWPGLQLKVVRGELPGTLLEIIEEEHCDLLICGHHHTFLNRMLPVYRGLVNKVRADLLIVPVDDTAMLVAGDDSDDVVQ</sequence>
<dbReference type="EMBL" id="DAAHJH010000013">
    <property type="protein sequence ID" value="HAB6340264.1"/>
    <property type="molecule type" value="Genomic_DNA"/>
</dbReference>
<name>A0A2I5HKX9_SALDZ</name>
<evidence type="ECO:0000259" key="3">
    <source>
        <dbReference type="Pfam" id="PF00582"/>
    </source>
</evidence>
<dbReference type="RefSeq" id="WP_079899802.1">
    <property type="nucleotide sequence ID" value="NZ_CP023345.1"/>
</dbReference>
<reference evidence="4 6" key="1">
    <citation type="submission" date="2017-09" db="EMBL/GenBank/DDBJ databases">
        <title>Complete genome of Salmonella enterica subsp. diarizonae isolated from stool of a patient with bacterial enteropathy.</title>
        <authorList>
            <person name="Zhou J."/>
            <person name="Chen Q."/>
            <person name="Guo L."/>
            <person name="Fan J."/>
        </authorList>
    </citation>
    <scope>NUCLEOTIDE SEQUENCE [LARGE SCALE GENOMIC DNA]</scope>
    <source>
        <strain evidence="4 6">HZS154</strain>
    </source>
</reference>
<accession>A0A2I5HKX9</accession>
<evidence type="ECO:0000313" key="6">
    <source>
        <dbReference type="Proteomes" id="UP000230639"/>
    </source>
</evidence>
<organism evidence="4 6">
    <name type="scientific">Salmonella diarizonae</name>
    <dbReference type="NCBI Taxonomy" id="59204"/>
    <lineage>
        <taxon>Bacteria</taxon>
        <taxon>Pseudomonadati</taxon>
        <taxon>Pseudomonadota</taxon>
        <taxon>Gammaproteobacteria</taxon>
        <taxon>Enterobacterales</taxon>
        <taxon>Enterobacteriaceae</taxon>
        <taxon>Salmonella</taxon>
    </lineage>
</organism>
<evidence type="ECO:0000256" key="1">
    <source>
        <dbReference type="ARBA" id="ARBA00008791"/>
    </source>
</evidence>
<dbReference type="AlphaFoldDB" id="A0A2I5HKX9"/>
<reference evidence="5" key="2">
    <citation type="journal article" date="2018" name="Genome Biol.">
        <title>SKESA: strategic k-mer extension for scrupulous assemblies.</title>
        <authorList>
            <person name="Souvorov A."/>
            <person name="Agarwala R."/>
            <person name="Lipman D.J."/>
        </authorList>
    </citation>
    <scope>NUCLEOTIDE SEQUENCE</scope>
    <source>
        <strain evidence="5">Salmonella enterica</strain>
    </source>
</reference>
<protein>
    <recommendedName>
        <fullName evidence="2">Universal stress protein</fullName>
    </recommendedName>
</protein>
<gene>
    <name evidence="4" type="ORF">CNQ75_17975</name>
    <name evidence="5" type="ORF">GB480_15300</name>
</gene>
<dbReference type="EMBL" id="CP023345">
    <property type="protein sequence ID" value="ATW56234.1"/>
    <property type="molecule type" value="Genomic_DNA"/>
</dbReference>
<dbReference type="InterPro" id="IPR006016">
    <property type="entry name" value="UspA"/>
</dbReference>
<dbReference type="Proteomes" id="UP000230639">
    <property type="component" value="Chromosome"/>
</dbReference>
<dbReference type="Pfam" id="PF00582">
    <property type="entry name" value="Usp"/>
    <property type="match status" value="1"/>
</dbReference>
<reference evidence="5" key="3">
    <citation type="submission" date="2019-10" db="EMBL/GenBank/DDBJ databases">
        <authorList>
            <consortium name="NCBI Pathogen Detection Project"/>
        </authorList>
    </citation>
    <scope>NUCLEOTIDE SEQUENCE</scope>
    <source>
        <strain evidence="5">Salmonella enterica</strain>
    </source>
</reference>
<feature type="domain" description="UspA" evidence="3">
    <location>
        <begin position="3"/>
        <end position="138"/>
    </location>
</feature>
<dbReference type="InterPro" id="IPR014729">
    <property type="entry name" value="Rossmann-like_a/b/a_fold"/>
</dbReference>
<dbReference type="PIRSF" id="PIRSF006276">
    <property type="entry name" value="UspA"/>
    <property type="match status" value="1"/>
</dbReference>
<dbReference type="InterPro" id="IPR006015">
    <property type="entry name" value="Universal_stress_UspA"/>
</dbReference>
<evidence type="ECO:0000313" key="5">
    <source>
        <dbReference type="EMBL" id="HAB6340264.1"/>
    </source>
</evidence>
<comment type="similarity">
    <text evidence="1 2">Belongs to the universal stress protein A family.</text>
</comment>
<proteinExistence type="inferred from homology"/>
<dbReference type="SUPFAM" id="SSF52402">
    <property type="entry name" value="Adenine nucleotide alpha hydrolases-like"/>
    <property type="match status" value="1"/>
</dbReference>